<keyword evidence="4" id="KW-0067">ATP-binding</keyword>
<keyword evidence="2 9" id="KW-0436">Ligase</keyword>
<evidence type="ECO:0000256" key="7">
    <source>
        <dbReference type="SAM" id="MobiDB-lite"/>
    </source>
</evidence>
<organism evidence="9 10">
    <name type="scientific">Discina gigas</name>
    <dbReference type="NCBI Taxonomy" id="1032678"/>
    <lineage>
        <taxon>Eukaryota</taxon>
        <taxon>Fungi</taxon>
        <taxon>Dikarya</taxon>
        <taxon>Ascomycota</taxon>
        <taxon>Pezizomycotina</taxon>
        <taxon>Pezizomycetes</taxon>
        <taxon>Pezizales</taxon>
        <taxon>Discinaceae</taxon>
        <taxon>Discina</taxon>
    </lineage>
</organism>
<dbReference type="Gene3D" id="2.40.50.140">
    <property type="entry name" value="Nucleic acid-binding proteins"/>
    <property type="match status" value="1"/>
</dbReference>
<dbReference type="SUPFAM" id="SSF55681">
    <property type="entry name" value="Class II aaRS and biotin synthetases"/>
    <property type="match status" value="1"/>
</dbReference>
<dbReference type="InterPro" id="IPR006195">
    <property type="entry name" value="aa-tRNA-synth_II"/>
</dbReference>
<evidence type="ECO:0000256" key="2">
    <source>
        <dbReference type="ARBA" id="ARBA00022598"/>
    </source>
</evidence>
<evidence type="ECO:0000256" key="4">
    <source>
        <dbReference type="ARBA" id="ARBA00022840"/>
    </source>
</evidence>
<comment type="similarity">
    <text evidence="1">Belongs to the class-II aminoacyl-tRNA synthetase family. Type 1 subfamily.</text>
</comment>
<dbReference type="InterPro" id="IPR012340">
    <property type="entry name" value="NA-bd_OB-fold"/>
</dbReference>
<evidence type="ECO:0000313" key="9">
    <source>
        <dbReference type="EMBL" id="KAL0637591.1"/>
    </source>
</evidence>
<evidence type="ECO:0000256" key="3">
    <source>
        <dbReference type="ARBA" id="ARBA00022741"/>
    </source>
</evidence>
<gene>
    <name evidence="9" type="primary">MSD1</name>
    <name evidence="9" type="ORF">Q9L58_003480</name>
</gene>
<dbReference type="Pfam" id="PF00152">
    <property type="entry name" value="tRNA-synt_2"/>
    <property type="match status" value="1"/>
</dbReference>
<dbReference type="PROSITE" id="PS50862">
    <property type="entry name" value="AA_TRNA_LIGASE_II"/>
    <property type="match status" value="1"/>
</dbReference>
<comment type="caution">
    <text evidence="9">The sequence shown here is derived from an EMBL/GenBank/DDBJ whole genome shotgun (WGS) entry which is preliminary data.</text>
</comment>
<name>A0ABR3GNT1_9PEZI</name>
<proteinExistence type="inferred from homology"/>
<dbReference type="Gene3D" id="3.30.1360.30">
    <property type="entry name" value="GAD-like domain"/>
    <property type="match status" value="1"/>
</dbReference>
<dbReference type="InterPro" id="IPR004524">
    <property type="entry name" value="Asp-tRNA-ligase_1"/>
</dbReference>
<sequence>MRLPGHRAVNSSSDAKPKKVQRHGAFSSKGLRTDETAAKHTVPTPGGQQTENVGKPEDGGQRGRHGSLVVDSIANLDAMSFLASAGSREKKYVETESENLLLAPGAEKADRQFLKNYKLLLSDANYDLGNGLQDLEDSKWVTEDQKRQSEGFRRMPMTVRFPPATHRVQDLRESLIGQNVVMHGFLTPPRIINKKLVFVNFFDFHSGSNVSVQVVSNLFSDPESPDLIAAHEKLLSLSPFTPVVISGGVVRRESTRRHKDEVTEFRTSASKPFLNREFTSRRPTGEDIPENTSTFLEIHLRDIHPVNSVSKDLIFAADTVYPPEHRHLQLRTNPYLFSALRLRARAASICRDQLEKAGFLEVETPLLFKSTPEGAREFLVPTRSKGNGGGMCYALPQSPQQYKQILMASGVARYYQLAKCFRDEDLRADRQPEFTQLDLEMSFATGDEVIIEIEELLRRLWREILNVDVEGPFQRMTWWYAMKFYGSDKPDLRFRKLKINEISSIVPHLVRGSDEHIEAFSFVLDKRCSTEEIRGLLEEFRAEFQGEGENQFLSYVAGDPSTFDKSLEEAKLGDSEISYINKEIWAIPGSVVVIGTRNGPWSGGSTRLGFLRSAIINKARAMNLVRTPEKPEFVWIIDFPLFSPSSNEEPGQSGTAGLSSTHHPFTAPHAKDLWLLPSAPEKVRGDHYDIVVNGVELGGGSRRIHDAGMQKYVLEKVLKIPQSRLHQFDHLLRVLNSGCPPHAGIALGFDRMVAMLHGTDSVRDVIAFPKSAKGADLLVGSPSPVSDEDLEAYHLKKVPYQSR</sequence>
<dbReference type="Gene3D" id="3.30.930.10">
    <property type="entry name" value="Bira Bifunctional Protein, Domain 2"/>
    <property type="match status" value="1"/>
</dbReference>
<dbReference type="HAMAP" id="MF_00044">
    <property type="entry name" value="Asp_tRNA_synth_type1"/>
    <property type="match status" value="1"/>
</dbReference>
<protein>
    <submittedName>
        <fullName evidence="9">Aspartate--tRNA ligase msd1</fullName>
        <ecNumber evidence="9">6.1.1.12</ecNumber>
    </submittedName>
</protein>
<keyword evidence="3" id="KW-0547">Nucleotide-binding</keyword>
<dbReference type="EMBL" id="JBBBZM010000033">
    <property type="protein sequence ID" value="KAL0637591.1"/>
    <property type="molecule type" value="Genomic_DNA"/>
</dbReference>
<dbReference type="PRINTS" id="PR01042">
    <property type="entry name" value="TRNASYNTHASP"/>
</dbReference>
<dbReference type="PANTHER" id="PTHR22594">
    <property type="entry name" value="ASPARTYL/LYSYL-TRNA SYNTHETASE"/>
    <property type="match status" value="1"/>
</dbReference>
<evidence type="ECO:0000256" key="1">
    <source>
        <dbReference type="ARBA" id="ARBA00006303"/>
    </source>
</evidence>
<evidence type="ECO:0000259" key="8">
    <source>
        <dbReference type="PROSITE" id="PS50862"/>
    </source>
</evidence>
<evidence type="ECO:0000313" key="10">
    <source>
        <dbReference type="Proteomes" id="UP001447188"/>
    </source>
</evidence>
<evidence type="ECO:0000256" key="5">
    <source>
        <dbReference type="ARBA" id="ARBA00022917"/>
    </source>
</evidence>
<dbReference type="InterPro" id="IPR004364">
    <property type="entry name" value="Aa-tRNA-synt_II"/>
</dbReference>
<dbReference type="InterPro" id="IPR002312">
    <property type="entry name" value="Asp/Asn-tRNA-synth_IIb"/>
</dbReference>
<dbReference type="NCBIfam" id="NF001750">
    <property type="entry name" value="PRK00476.1"/>
    <property type="match status" value="1"/>
</dbReference>
<reference evidence="9 10" key="1">
    <citation type="submission" date="2024-02" db="EMBL/GenBank/DDBJ databases">
        <title>Discinaceae phylogenomics.</title>
        <authorList>
            <person name="Dirks A.C."/>
            <person name="James T.Y."/>
        </authorList>
    </citation>
    <scope>NUCLEOTIDE SEQUENCE [LARGE SCALE GENOMIC DNA]</scope>
    <source>
        <strain evidence="9 10">ACD0624</strain>
    </source>
</reference>
<evidence type="ECO:0000256" key="6">
    <source>
        <dbReference type="ARBA" id="ARBA00023146"/>
    </source>
</evidence>
<dbReference type="NCBIfam" id="TIGR00459">
    <property type="entry name" value="aspS_bact"/>
    <property type="match status" value="1"/>
</dbReference>
<feature type="region of interest" description="Disordered" evidence="7">
    <location>
        <begin position="1"/>
        <end position="65"/>
    </location>
</feature>
<feature type="domain" description="Aminoacyl-transfer RNA synthetases class-II family profile" evidence="8">
    <location>
        <begin position="351"/>
        <end position="782"/>
    </location>
</feature>
<dbReference type="InterPro" id="IPR004115">
    <property type="entry name" value="GAD-like_sf"/>
</dbReference>
<keyword evidence="6" id="KW-0030">Aminoacyl-tRNA synthetase</keyword>
<dbReference type="InterPro" id="IPR045864">
    <property type="entry name" value="aa-tRNA-synth_II/BPL/LPL"/>
</dbReference>
<dbReference type="GO" id="GO:0004815">
    <property type="term" value="F:aspartate-tRNA ligase activity"/>
    <property type="evidence" value="ECO:0007669"/>
    <property type="project" value="UniProtKB-EC"/>
</dbReference>
<dbReference type="EC" id="6.1.1.12" evidence="9"/>
<dbReference type="Proteomes" id="UP001447188">
    <property type="component" value="Unassembled WGS sequence"/>
</dbReference>
<keyword evidence="10" id="KW-1185">Reference proteome</keyword>
<keyword evidence="5" id="KW-0648">Protein biosynthesis</keyword>
<dbReference type="PANTHER" id="PTHR22594:SF5">
    <property type="entry name" value="ASPARTATE--TRNA LIGASE, MITOCHONDRIAL"/>
    <property type="match status" value="1"/>
</dbReference>
<accession>A0ABR3GNT1</accession>